<organism evidence="1 2">
    <name type="scientific">Avena sativa</name>
    <name type="common">Oat</name>
    <dbReference type="NCBI Taxonomy" id="4498"/>
    <lineage>
        <taxon>Eukaryota</taxon>
        <taxon>Viridiplantae</taxon>
        <taxon>Streptophyta</taxon>
        <taxon>Embryophyta</taxon>
        <taxon>Tracheophyta</taxon>
        <taxon>Spermatophyta</taxon>
        <taxon>Magnoliopsida</taxon>
        <taxon>Liliopsida</taxon>
        <taxon>Poales</taxon>
        <taxon>Poaceae</taxon>
        <taxon>BOP clade</taxon>
        <taxon>Pooideae</taxon>
        <taxon>Poodae</taxon>
        <taxon>Poeae</taxon>
        <taxon>Poeae Chloroplast Group 1 (Aveneae type)</taxon>
        <taxon>Aveninae</taxon>
        <taxon>Avena</taxon>
    </lineage>
</organism>
<evidence type="ECO:0000313" key="2">
    <source>
        <dbReference type="Proteomes" id="UP001732700"/>
    </source>
</evidence>
<evidence type="ECO:0000313" key="1">
    <source>
        <dbReference type="EnsemblPlants" id="AVESA.00010b.r2.3CG0454460.1.CDS"/>
    </source>
</evidence>
<dbReference type="Proteomes" id="UP001732700">
    <property type="component" value="Chromosome 3C"/>
</dbReference>
<protein>
    <submittedName>
        <fullName evidence="1">Uncharacterized protein</fullName>
    </submittedName>
</protein>
<keyword evidence="2" id="KW-1185">Reference proteome</keyword>
<accession>A0ACD5VIA8</accession>
<dbReference type="EnsemblPlants" id="AVESA.00010b.r2.3CG0454460.1">
    <property type="protein sequence ID" value="AVESA.00010b.r2.3CG0454460.1.CDS"/>
    <property type="gene ID" value="AVESA.00010b.r2.3CG0454460"/>
</dbReference>
<proteinExistence type="predicted"/>
<reference evidence="1" key="2">
    <citation type="submission" date="2025-09" db="UniProtKB">
        <authorList>
            <consortium name="EnsemblPlants"/>
        </authorList>
    </citation>
    <scope>IDENTIFICATION</scope>
</reference>
<name>A0ACD5VIA8_AVESA</name>
<reference evidence="1" key="1">
    <citation type="submission" date="2021-05" db="EMBL/GenBank/DDBJ databases">
        <authorList>
            <person name="Scholz U."/>
            <person name="Mascher M."/>
            <person name="Fiebig A."/>
        </authorList>
    </citation>
    <scope>NUCLEOTIDE SEQUENCE [LARGE SCALE GENOMIC DNA]</scope>
</reference>
<sequence length="607" mass="67852">MADVVGSVTKIVEVALKIKDAVDTVRQNKEVCIQIRKRVSRLSAILLHLNMEKLENMKEPAMRETLLELEGALLRALSLVTSCREKNSMSLAFTSGKLSKQLYQVKQDISDHMMEVILATNVQVTVMITRHYQEGVHPSPQSEGSEVNHEKVNTLNGGTSNWAPDSVSEDEATPPNNALKSESTAKKISESVDIPNCNWKSEATANCFTETVDIPNYFLKSEATPNCFSGSVDTPNHFLKNEDTPIYNFESEASSNSGWSAPARKKTDPLLSRFMYFCFPELEAATNNFSKEHVIGEGGCATVYKGVLPDGLMVAIKRFRDPWGPQSVMQYSGVFSTLFPHKNIVKFLGYCHENRREMVVEEYMPKGNLSRVINGSLHKLDWSSTFRIIREIAEGVAYLHTKNIIHMDLKPDNILFDADMNPKICDFGSSVKLDQAVTQTVTDELVGTMGFIPMEYLADGIISLKYDVYSFGVLLLCTISGLGQNPTDIREIATPKYCHDSINWAWEARKAGGAELFDPSVCSESQVKHRERCMEIGLLCTNVNPIHRPTMPEVLQMLSSYGKLPTPKRYMVRTKTGPTLAQLIGWLLAFLAICSLLDYFGLLEEEL</sequence>